<dbReference type="PANTHER" id="PTHR30466">
    <property type="entry name" value="FLAVIN REDUCTASE"/>
    <property type="match status" value="1"/>
</dbReference>
<accession>A0A366H260</accession>
<dbReference type="InterPro" id="IPR050268">
    <property type="entry name" value="NADH-dep_flavin_reductase"/>
</dbReference>
<keyword evidence="2" id="KW-0560">Oxidoreductase</keyword>
<reference evidence="4 5" key="1">
    <citation type="submission" date="2018-06" db="EMBL/GenBank/DDBJ databases">
        <title>Genomic Encyclopedia of Type Strains, Phase IV (KMG-IV): sequencing the most valuable type-strain genomes for metagenomic binning, comparative biology and taxonomic classification.</title>
        <authorList>
            <person name="Goeker M."/>
        </authorList>
    </citation>
    <scope>NUCLEOTIDE SEQUENCE [LARGE SCALE GENOMIC DNA]</scope>
    <source>
        <strain evidence="4 5">DSM 25520</strain>
    </source>
</reference>
<evidence type="ECO:0000313" key="4">
    <source>
        <dbReference type="EMBL" id="RBP35981.1"/>
    </source>
</evidence>
<dbReference type="InterPro" id="IPR012349">
    <property type="entry name" value="Split_barrel_FMN-bd"/>
</dbReference>
<protein>
    <submittedName>
        <fullName evidence="4">Flavin reductase (DIM6/NTAB) family NADH-FMN oxidoreductase RutF</fullName>
    </submittedName>
</protein>
<dbReference type="GO" id="GO:0010181">
    <property type="term" value="F:FMN binding"/>
    <property type="evidence" value="ECO:0007669"/>
    <property type="project" value="InterPro"/>
</dbReference>
<sequence length="174" mass="18877">MHGGLSPSEAQDAFDQICPTTLRAALGMFATGVAVMTTMAPARRVVGLTANSFSSVSLEPPLVLWSLAKKSPNRESFEEAGYFAVNILTAEQADISSQFARPLADKFRNVDWEPGINGVPVISDCVASFECRLRNSIDGGDHMIFIGEILRFNNRGGDPLLFLGSRYHRAMPLA</sequence>
<dbReference type="GO" id="GO:0042602">
    <property type="term" value="F:riboflavin reductase (NADPH) activity"/>
    <property type="evidence" value="ECO:0007669"/>
    <property type="project" value="TreeGrafter"/>
</dbReference>
<organism evidence="4 5">
    <name type="scientific">Eoetvoesiella caeni</name>
    <dbReference type="NCBI Taxonomy" id="645616"/>
    <lineage>
        <taxon>Bacteria</taxon>
        <taxon>Pseudomonadati</taxon>
        <taxon>Pseudomonadota</taxon>
        <taxon>Betaproteobacteria</taxon>
        <taxon>Burkholderiales</taxon>
        <taxon>Alcaligenaceae</taxon>
        <taxon>Eoetvoesiella</taxon>
    </lineage>
</organism>
<gene>
    <name evidence="4" type="ORF">DFR37_11436</name>
</gene>
<proteinExistence type="inferred from homology"/>
<name>A0A366H260_9BURK</name>
<evidence type="ECO:0000256" key="1">
    <source>
        <dbReference type="ARBA" id="ARBA00008898"/>
    </source>
</evidence>
<dbReference type="SUPFAM" id="SSF50475">
    <property type="entry name" value="FMN-binding split barrel"/>
    <property type="match status" value="1"/>
</dbReference>
<dbReference type="SMART" id="SM00903">
    <property type="entry name" value="Flavin_Reduct"/>
    <property type="match status" value="1"/>
</dbReference>
<dbReference type="EMBL" id="QNRQ01000014">
    <property type="protein sequence ID" value="RBP35981.1"/>
    <property type="molecule type" value="Genomic_DNA"/>
</dbReference>
<dbReference type="AlphaFoldDB" id="A0A366H260"/>
<dbReference type="Proteomes" id="UP000253628">
    <property type="component" value="Unassembled WGS sequence"/>
</dbReference>
<dbReference type="PANTHER" id="PTHR30466:SF11">
    <property type="entry name" value="FLAVIN-DEPENDENT MONOOXYGENASE, REDUCTASE SUBUNIT HSAB"/>
    <property type="match status" value="1"/>
</dbReference>
<keyword evidence="5" id="KW-1185">Reference proteome</keyword>
<dbReference type="Gene3D" id="2.30.110.10">
    <property type="entry name" value="Electron Transport, Fmn-binding Protein, Chain A"/>
    <property type="match status" value="1"/>
</dbReference>
<dbReference type="Pfam" id="PF01613">
    <property type="entry name" value="Flavin_Reduct"/>
    <property type="match status" value="1"/>
</dbReference>
<feature type="domain" description="Flavin reductase like" evidence="3">
    <location>
        <begin position="26"/>
        <end position="169"/>
    </location>
</feature>
<evidence type="ECO:0000313" key="5">
    <source>
        <dbReference type="Proteomes" id="UP000253628"/>
    </source>
</evidence>
<comment type="similarity">
    <text evidence="1">Belongs to the non-flavoprotein flavin reductase family.</text>
</comment>
<evidence type="ECO:0000256" key="2">
    <source>
        <dbReference type="ARBA" id="ARBA00023002"/>
    </source>
</evidence>
<dbReference type="OrthoDB" id="9792858at2"/>
<dbReference type="InterPro" id="IPR002563">
    <property type="entry name" value="Flavin_Rdtase-like_dom"/>
</dbReference>
<evidence type="ECO:0000259" key="3">
    <source>
        <dbReference type="SMART" id="SM00903"/>
    </source>
</evidence>
<comment type="caution">
    <text evidence="4">The sequence shown here is derived from an EMBL/GenBank/DDBJ whole genome shotgun (WGS) entry which is preliminary data.</text>
</comment>